<proteinExistence type="predicted"/>
<dbReference type="SUPFAM" id="SSF50331">
    <property type="entry name" value="MOP-like"/>
    <property type="match status" value="1"/>
</dbReference>
<dbReference type="FunFam" id="3.40.50.300:FF:000425">
    <property type="entry name" value="Probable ABC transporter, ATP-binding subunit"/>
    <property type="match status" value="1"/>
</dbReference>
<dbReference type="InterPro" id="IPR027417">
    <property type="entry name" value="P-loop_NTPase"/>
</dbReference>
<keyword evidence="3 5" id="KW-0067">ATP-binding</keyword>
<dbReference type="SMART" id="SM00382">
    <property type="entry name" value="AAA"/>
    <property type="match status" value="1"/>
</dbReference>
<dbReference type="InterPro" id="IPR013611">
    <property type="entry name" value="Transp-assoc_OB_typ2"/>
</dbReference>
<dbReference type="Pfam" id="PF00005">
    <property type="entry name" value="ABC_tran"/>
    <property type="match status" value="1"/>
</dbReference>
<protein>
    <submittedName>
        <fullName evidence="5">ABC transporter ATP-binding protein</fullName>
    </submittedName>
</protein>
<keyword evidence="6" id="KW-1185">Reference proteome</keyword>
<dbReference type="AlphaFoldDB" id="A0A2B8BHK6"/>
<evidence type="ECO:0000259" key="4">
    <source>
        <dbReference type="PROSITE" id="PS50893"/>
    </source>
</evidence>
<dbReference type="RefSeq" id="WP_098736850.1">
    <property type="nucleotide sequence ID" value="NZ_PDKW01000040.1"/>
</dbReference>
<dbReference type="GO" id="GO:0016887">
    <property type="term" value="F:ATP hydrolysis activity"/>
    <property type="evidence" value="ECO:0007669"/>
    <property type="project" value="InterPro"/>
</dbReference>
<dbReference type="InterPro" id="IPR003439">
    <property type="entry name" value="ABC_transporter-like_ATP-bd"/>
</dbReference>
<dbReference type="InterPro" id="IPR003593">
    <property type="entry name" value="AAA+_ATPase"/>
</dbReference>
<sequence>MAYLVLDQLTKRFGNWTAVDNVSLTVEKGELISLLGPSGCGKTTTLQMIAGFLDADGGRVMLDGQDLLAKKPNERGLGIVFQSYALFPHMTAAENVAFGLEMRKINRADRDRMVADALKLVGLEQYGDRHPRRMSGGQQQRVALARALVIKPSLLLLDEPLSNLDAKMREEMQIELRRIQRTVGTTMILVTHDQSEAMALSDRVVVMNKGRIQQVATPQDAYDHPANAFVANFLGRTNLLPGMVGGGSAGTVITVADSVWPVAQPMAAGPGALAVRPEKIGFVDAGGLSGTVLARVFQGTQWLFEIETAAGRLMVIRQHDGSPLPAERERVMVGWRADDMAVMPAGPDTVFNAQEAA</sequence>
<dbReference type="InterPro" id="IPR050093">
    <property type="entry name" value="ABC_SmlMolc_Importer"/>
</dbReference>
<dbReference type="PANTHER" id="PTHR42781">
    <property type="entry name" value="SPERMIDINE/PUTRESCINE IMPORT ATP-BINDING PROTEIN POTA"/>
    <property type="match status" value="1"/>
</dbReference>
<evidence type="ECO:0000256" key="1">
    <source>
        <dbReference type="ARBA" id="ARBA00022448"/>
    </source>
</evidence>
<evidence type="ECO:0000256" key="2">
    <source>
        <dbReference type="ARBA" id="ARBA00022741"/>
    </source>
</evidence>
<dbReference type="Proteomes" id="UP000225379">
    <property type="component" value="Unassembled WGS sequence"/>
</dbReference>
<dbReference type="GO" id="GO:0043190">
    <property type="term" value="C:ATP-binding cassette (ABC) transporter complex"/>
    <property type="evidence" value="ECO:0007669"/>
    <property type="project" value="InterPro"/>
</dbReference>
<name>A0A2B8BHK6_9PROT</name>
<accession>A0A2B8BHK6</accession>
<organism evidence="5 6">
    <name type="scientific">Azospirillum palustre</name>
    <dbReference type="NCBI Taxonomy" id="2044885"/>
    <lineage>
        <taxon>Bacteria</taxon>
        <taxon>Pseudomonadati</taxon>
        <taxon>Pseudomonadota</taxon>
        <taxon>Alphaproteobacteria</taxon>
        <taxon>Rhodospirillales</taxon>
        <taxon>Azospirillaceae</taxon>
        <taxon>Azospirillum</taxon>
    </lineage>
</organism>
<dbReference type="EMBL" id="PDKW01000040">
    <property type="protein sequence ID" value="PGH57401.1"/>
    <property type="molecule type" value="Genomic_DNA"/>
</dbReference>
<dbReference type="OrthoDB" id="9790614at2"/>
<evidence type="ECO:0000313" key="5">
    <source>
        <dbReference type="EMBL" id="PGH57401.1"/>
    </source>
</evidence>
<dbReference type="Gene3D" id="3.40.50.300">
    <property type="entry name" value="P-loop containing nucleotide triphosphate hydrolases"/>
    <property type="match status" value="1"/>
</dbReference>
<comment type="caution">
    <text evidence="5">The sequence shown here is derived from an EMBL/GenBank/DDBJ whole genome shotgun (WGS) entry which is preliminary data.</text>
</comment>
<dbReference type="PROSITE" id="PS50893">
    <property type="entry name" value="ABC_TRANSPORTER_2"/>
    <property type="match status" value="1"/>
</dbReference>
<dbReference type="InterPro" id="IPR017871">
    <property type="entry name" value="ABC_transporter-like_CS"/>
</dbReference>
<dbReference type="Gene3D" id="2.40.50.100">
    <property type="match status" value="1"/>
</dbReference>
<dbReference type="InterPro" id="IPR008995">
    <property type="entry name" value="Mo/tungstate-bd_C_term_dom"/>
</dbReference>
<evidence type="ECO:0000256" key="3">
    <source>
        <dbReference type="ARBA" id="ARBA00022840"/>
    </source>
</evidence>
<keyword evidence="2" id="KW-0547">Nucleotide-binding</keyword>
<feature type="domain" description="ABC transporter" evidence="4">
    <location>
        <begin position="4"/>
        <end position="234"/>
    </location>
</feature>
<gene>
    <name evidence="5" type="ORF">CRT60_13295</name>
</gene>
<keyword evidence="1" id="KW-0813">Transport</keyword>
<reference evidence="6" key="1">
    <citation type="submission" date="2017-10" db="EMBL/GenBank/DDBJ databases">
        <authorList>
            <person name="Kravchenko I.K."/>
            <person name="Grouzdev D.S."/>
        </authorList>
    </citation>
    <scope>NUCLEOTIDE SEQUENCE [LARGE SCALE GENOMIC DNA]</scope>
    <source>
        <strain evidence="6">B2</strain>
    </source>
</reference>
<dbReference type="GO" id="GO:0005524">
    <property type="term" value="F:ATP binding"/>
    <property type="evidence" value="ECO:0007669"/>
    <property type="project" value="UniProtKB-KW"/>
</dbReference>
<dbReference type="PANTHER" id="PTHR42781:SF4">
    <property type="entry name" value="SPERMIDINE_PUTRESCINE IMPORT ATP-BINDING PROTEIN POTA"/>
    <property type="match status" value="1"/>
</dbReference>
<evidence type="ECO:0000313" key="6">
    <source>
        <dbReference type="Proteomes" id="UP000225379"/>
    </source>
</evidence>
<dbReference type="SUPFAM" id="SSF52540">
    <property type="entry name" value="P-loop containing nucleoside triphosphate hydrolases"/>
    <property type="match status" value="1"/>
</dbReference>
<dbReference type="Pfam" id="PF08402">
    <property type="entry name" value="TOBE_2"/>
    <property type="match status" value="1"/>
</dbReference>
<dbReference type="GO" id="GO:0022857">
    <property type="term" value="F:transmembrane transporter activity"/>
    <property type="evidence" value="ECO:0007669"/>
    <property type="project" value="InterPro"/>
</dbReference>
<dbReference type="PROSITE" id="PS00211">
    <property type="entry name" value="ABC_TRANSPORTER_1"/>
    <property type="match status" value="1"/>
</dbReference>
<dbReference type="GO" id="GO:0015697">
    <property type="term" value="P:quaternary ammonium group transport"/>
    <property type="evidence" value="ECO:0007669"/>
    <property type="project" value="UniProtKB-ARBA"/>
</dbReference>